<protein>
    <submittedName>
        <fullName evidence="2">N-ATPase, AtpR subunit</fullName>
    </submittedName>
</protein>
<reference evidence="2" key="1">
    <citation type="submission" date="2016-01" db="EMBL/GenBank/DDBJ databases">
        <authorList>
            <person name="Peeters C."/>
        </authorList>
    </citation>
    <scope>NUCLEOTIDE SEQUENCE [LARGE SCALE GENOMIC DNA]</scope>
    <source>
        <strain evidence="2">LMG 22940</strain>
    </source>
</reference>
<name>A0A158L5S6_9BURK</name>
<dbReference type="InterPro" id="IPR017581">
    <property type="entry name" value="AtpR-like"/>
</dbReference>
<proteinExistence type="predicted"/>
<evidence type="ECO:0000313" key="3">
    <source>
        <dbReference type="Proteomes" id="UP000054770"/>
    </source>
</evidence>
<gene>
    <name evidence="2" type="ORF">AWB68_08892</name>
</gene>
<dbReference type="Proteomes" id="UP000054770">
    <property type="component" value="Unassembled WGS sequence"/>
</dbReference>
<dbReference type="EMBL" id="FCON02000504">
    <property type="protein sequence ID" value="SAL88784.1"/>
    <property type="molecule type" value="Genomic_DNA"/>
</dbReference>
<dbReference type="Pfam" id="PF12966">
    <property type="entry name" value="AtpR"/>
    <property type="match status" value="1"/>
</dbReference>
<sequence length="93" mass="9801">MIEHLAPAAQIPVGFIAGFAAGLVHFTTLHRNVELLAFGSPGKALAMQGARLGLLLVILFVLAKLGAWALLCGAVGLLVARTLMLRRYRAIAP</sequence>
<keyword evidence="1" id="KW-0812">Transmembrane</keyword>
<accession>A0A158L5S6</accession>
<feature type="transmembrane region" description="Helical" evidence="1">
    <location>
        <begin position="53"/>
        <end position="79"/>
    </location>
</feature>
<keyword evidence="1" id="KW-0472">Membrane</keyword>
<keyword evidence="3" id="KW-1185">Reference proteome</keyword>
<evidence type="ECO:0000313" key="2">
    <source>
        <dbReference type="EMBL" id="SAL88784.1"/>
    </source>
</evidence>
<keyword evidence="1" id="KW-1133">Transmembrane helix</keyword>
<dbReference type="AlphaFoldDB" id="A0A158L5S6"/>
<evidence type="ECO:0000256" key="1">
    <source>
        <dbReference type="SAM" id="Phobius"/>
    </source>
</evidence>
<feature type="transmembrane region" description="Helical" evidence="1">
    <location>
        <begin position="12"/>
        <end position="33"/>
    </location>
</feature>
<dbReference type="OrthoDB" id="9135681at2"/>
<dbReference type="RefSeq" id="WP_087650499.1">
    <property type="nucleotide sequence ID" value="NZ_FCON02000504.1"/>
</dbReference>
<organism evidence="2 3">
    <name type="scientific">Caballeronia choica</name>
    <dbReference type="NCBI Taxonomy" id="326476"/>
    <lineage>
        <taxon>Bacteria</taxon>
        <taxon>Pseudomonadati</taxon>
        <taxon>Pseudomonadota</taxon>
        <taxon>Betaproteobacteria</taxon>
        <taxon>Burkholderiales</taxon>
        <taxon>Burkholderiaceae</taxon>
        <taxon>Caballeronia</taxon>
    </lineage>
</organism>
<comment type="caution">
    <text evidence="2">The sequence shown here is derived from an EMBL/GenBank/DDBJ whole genome shotgun (WGS) entry which is preliminary data.</text>
</comment>